<feature type="compositionally biased region" description="Basic residues" evidence="1">
    <location>
        <begin position="451"/>
        <end position="476"/>
    </location>
</feature>
<feature type="region of interest" description="Disordered" evidence="1">
    <location>
        <begin position="418"/>
        <end position="476"/>
    </location>
</feature>
<organism evidence="2 3">
    <name type="scientific">Microbispora corallina</name>
    <dbReference type="NCBI Taxonomy" id="83302"/>
    <lineage>
        <taxon>Bacteria</taxon>
        <taxon>Bacillati</taxon>
        <taxon>Actinomycetota</taxon>
        <taxon>Actinomycetes</taxon>
        <taxon>Streptosporangiales</taxon>
        <taxon>Streptosporangiaceae</taxon>
        <taxon>Microbispora</taxon>
    </lineage>
</organism>
<evidence type="ECO:0000313" key="2">
    <source>
        <dbReference type="EMBL" id="GIH43463.1"/>
    </source>
</evidence>
<dbReference type="RefSeq" id="WP_204060570.1">
    <property type="nucleotide sequence ID" value="NZ_BAAAGP010000013.1"/>
</dbReference>
<feature type="compositionally biased region" description="Basic and acidic residues" evidence="1">
    <location>
        <begin position="1"/>
        <end position="10"/>
    </location>
</feature>
<sequence length="476" mass="51896">MSESSGEEKNVRKRPPRQAVSKTTDDNSRVKRARSVKKEKDDPDATATTTSFPISTVGPPLKKSKRTAVVPDATVEKDIEKEEEPVETVGGPDPIIIHAPDKVDHGPGTHPDVALLTATADTRDYIESDYLYQALKQLRENDLFADLLTTVTSQGPDDWGALVASQYDPSVVFRSMPDDVLTRMAKVDPSVGIVVVDGVGFDDLEVGRANGGPLAAYNSILHVIEHNKVTSKDAPYALKNGGGYWTYFHGVLFELCNASQRTAIQAIDKAAADGDLDCVSFVLAKETLEAASEDLHDQLMTQALQDKACHTVRDEGASTTSVLPSPQPAKMLYGNISDSRAARLTSNVKKGHALGYVDAWKRDYAAQYKAKNAESFAQFEQWLAMAGDPPAIDHAAVVHQFTGINVTKDEVTRIQDHTRETYANPDTFDPEAAQSDDEDFVLPTTTPTKSTKPKSTKSTKTTKKPPTKRRKTGVKK</sequence>
<comment type="caution">
    <text evidence="2">The sequence shown here is derived from an EMBL/GenBank/DDBJ whole genome shotgun (WGS) entry which is preliminary data.</text>
</comment>
<gene>
    <name evidence="2" type="ORF">Mco01_64630</name>
</gene>
<keyword evidence="3" id="KW-1185">Reference proteome</keyword>
<dbReference type="Proteomes" id="UP000603904">
    <property type="component" value="Unassembled WGS sequence"/>
</dbReference>
<reference evidence="2 3" key="1">
    <citation type="submission" date="2021-01" db="EMBL/GenBank/DDBJ databases">
        <title>Whole genome shotgun sequence of Microbispora corallina NBRC 16416.</title>
        <authorList>
            <person name="Komaki H."/>
            <person name="Tamura T."/>
        </authorList>
    </citation>
    <scope>NUCLEOTIDE SEQUENCE [LARGE SCALE GENOMIC DNA]</scope>
    <source>
        <strain evidence="2 3">NBRC 16416</strain>
    </source>
</reference>
<evidence type="ECO:0000313" key="3">
    <source>
        <dbReference type="Proteomes" id="UP000603904"/>
    </source>
</evidence>
<feature type="region of interest" description="Disordered" evidence="1">
    <location>
        <begin position="1"/>
        <end position="94"/>
    </location>
</feature>
<evidence type="ECO:0000256" key="1">
    <source>
        <dbReference type="SAM" id="MobiDB-lite"/>
    </source>
</evidence>
<dbReference type="EMBL" id="BOOC01000039">
    <property type="protein sequence ID" value="GIH43463.1"/>
    <property type="molecule type" value="Genomic_DNA"/>
</dbReference>
<protein>
    <submittedName>
        <fullName evidence="2">Uncharacterized protein</fullName>
    </submittedName>
</protein>
<name>A0ABQ4G8Q8_9ACTN</name>
<proteinExistence type="predicted"/>
<accession>A0ABQ4G8Q8</accession>